<gene>
    <name evidence="1" type="ORF">RM550_14985</name>
</gene>
<protein>
    <submittedName>
        <fullName evidence="1">DUF6000 family protein</fullName>
    </submittedName>
</protein>
<evidence type="ECO:0000313" key="1">
    <source>
        <dbReference type="EMBL" id="MDT0457025.1"/>
    </source>
</evidence>
<keyword evidence="2" id="KW-1185">Reference proteome</keyword>
<reference evidence="1" key="1">
    <citation type="submission" date="2024-05" db="EMBL/GenBank/DDBJ databases">
        <title>30 novel species of actinomycetes from the DSMZ collection.</title>
        <authorList>
            <person name="Nouioui I."/>
        </authorList>
    </citation>
    <scope>NUCLEOTIDE SEQUENCE</scope>
    <source>
        <strain evidence="1">DSM 41527</strain>
    </source>
</reference>
<name>A0ABU2T8B8_9ACTN</name>
<accession>A0ABU2T8B8</accession>
<sequence length="42" mass="4810">MRPEGLHAKRFARHQIDDASTITDAKLEALLAYEWRSRLTAA</sequence>
<evidence type="ECO:0000313" key="2">
    <source>
        <dbReference type="Proteomes" id="UP001180551"/>
    </source>
</evidence>
<comment type="caution">
    <text evidence="1">The sequence shown here is derived from an EMBL/GenBank/DDBJ whole genome shotgun (WGS) entry which is preliminary data.</text>
</comment>
<dbReference type="EMBL" id="JAVRFE010000017">
    <property type="protein sequence ID" value="MDT0457025.1"/>
    <property type="molecule type" value="Genomic_DNA"/>
</dbReference>
<dbReference type="InterPro" id="IPR046042">
    <property type="entry name" value="DUF6000"/>
</dbReference>
<proteinExistence type="predicted"/>
<dbReference type="RefSeq" id="WP_311624294.1">
    <property type="nucleotide sequence ID" value="NZ_JAVRFE010000017.1"/>
</dbReference>
<dbReference type="Pfam" id="PF19463">
    <property type="entry name" value="DUF6000"/>
    <property type="match status" value="1"/>
</dbReference>
<dbReference type="Proteomes" id="UP001180551">
    <property type="component" value="Unassembled WGS sequence"/>
</dbReference>
<organism evidence="1 2">
    <name type="scientific">Streptomyces mooreae</name>
    <dbReference type="NCBI Taxonomy" id="3075523"/>
    <lineage>
        <taxon>Bacteria</taxon>
        <taxon>Bacillati</taxon>
        <taxon>Actinomycetota</taxon>
        <taxon>Actinomycetes</taxon>
        <taxon>Kitasatosporales</taxon>
        <taxon>Streptomycetaceae</taxon>
        <taxon>Streptomyces</taxon>
    </lineage>
</organism>